<comment type="caution">
    <text evidence="2">The sequence shown here is derived from an EMBL/GenBank/DDBJ whole genome shotgun (WGS) entry which is preliminary data.</text>
</comment>
<dbReference type="EMBL" id="CAJEWN010002086">
    <property type="protein sequence ID" value="CAD2201823.1"/>
    <property type="molecule type" value="Genomic_DNA"/>
</dbReference>
<evidence type="ECO:0000313" key="3">
    <source>
        <dbReference type="Proteomes" id="UP000580250"/>
    </source>
</evidence>
<name>A0A6V7XRB1_MELEN</name>
<accession>A0A6V7XRB1</accession>
<reference evidence="2 3" key="1">
    <citation type="submission" date="2020-08" db="EMBL/GenBank/DDBJ databases">
        <authorList>
            <person name="Koutsovoulos G."/>
            <person name="Danchin GJ E."/>
        </authorList>
    </citation>
    <scope>NUCLEOTIDE SEQUENCE [LARGE SCALE GENOMIC DNA]</scope>
</reference>
<dbReference type="AlphaFoldDB" id="A0A6V7XRB1"/>
<dbReference type="Proteomes" id="UP000580250">
    <property type="component" value="Unassembled WGS sequence"/>
</dbReference>
<organism evidence="2 3">
    <name type="scientific">Meloidogyne enterolobii</name>
    <name type="common">Root-knot nematode worm</name>
    <name type="synonym">Meloidogyne mayaguensis</name>
    <dbReference type="NCBI Taxonomy" id="390850"/>
    <lineage>
        <taxon>Eukaryota</taxon>
        <taxon>Metazoa</taxon>
        <taxon>Ecdysozoa</taxon>
        <taxon>Nematoda</taxon>
        <taxon>Chromadorea</taxon>
        <taxon>Rhabditida</taxon>
        <taxon>Tylenchina</taxon>
        <taxon>Tylenchomorpha</taxon>
        <taxon>Tylenchoidea</taxon>
        <taxon>Meloidogynidae</taxon>
        <taxon>Meloidogyninae</taxon>
        <taxon>Meloidogyne</taxon>
    </lineage>
</organism>
<sequence>MLIIIKQQKLPTELIVDILNTINTDEGDLIKHHNIEITEILREPFKLWNKYTTNVLTSSSITCRFSGELFKKRKVLKYN</sequence>
<evidence type="ECO:0000313" key="2">
    <source>
        <dbReference type="EMBL" id="CAD2201828.1"/>
    </source>
</evidence>
<gene>
    <name evidence="1" type="ORF">MENT_LOCUS55405</name>
    <name evidence="2" type="ORF">MENT_LOCUS55411</name>
</gene>
<protein>
    <submittedName>
        <fullName evidence="2">Uncharacterized protein</fullName>
    </submittedName>
</protein>
<proteinExistence type="predicted"/>
<dbReference type="EMBL" id="CAJEWN010002086">
    <property type="protein sequence ID" value="CAD2201828.1"/>
    <property type="molecule type" value="Genomic_DNA"/>
</dbReference>
<evidence type="ECO:0000313" key="1">
    <source>
        <dbReference type="EMBL" id="CAD2201823.1"/>
    </source>
</evidence>